<name>A0A1I3HP61_9HYPH</name>
<organism evidence="7 8">
    <name type="scientific">Aquamicrobium aerolatum DSM 21857</name>
    <dbReference type="NCBI Taxonomy" id="1121003"/>
    <lineage>
        <taxon>Bacteria</taxon>
        <taxon>Pseudomonadati</taxon>
        <taxon>Pseudomonadota</taxon>
        <taxon>Alphaproteobacteria</taxon>
        <taxon>Hyphomicrobiales</taxon>
        <taxon>Phyllobacteriaceae</taxon>
        <taxon>Aerobium</taxon>
    </lineage>
</organism>
<comment type="similarity">
    <text evidence="2 6">Belongs to the SURF1 family.</text>
</comment>
<evidence type="ECO:0000256" key="3">
    <source>
        <dbReference type="ARBA" id="ARBA00022692"/>
    </source>
</evidence>
<comment type="subcellular location">
    <subcellularLocation>
        <location evidence="6">Cell membrane</location>
        <topology evidence="6">Multi-pass membrane protein</topology>
    </subcellularLocation>
    <subcellularLocation>
        <location evidence="1">Membrane</location>
    </subcellularLocation>
</comment>
<comment type="caution">
    <text evidence="6">Lacks conserved residue(s) required for the propagation of feature annotation.</text>
</comment>
<dbReference type="OrthoDB" id="6079986at2"/>
<dbReference type="PROSITE" id="PS50895">
    <property type="entry name" value="SURF1"/>
    <property type="match status" value="1"/>
</dbReference>
<feature type="transmembrane region" description="Helical" evidence="6">
    <location>
        <begin position="218"/>
        <end position="236"/>
    </location>
</feature>
<keyword evidence="5 6" id="KW-0472">Membrane</keyword>
<evidence type="ECO:0000256" key="2">
    <source>
        <dbReference type="ARBA" id="ARBA00007165"/>
    </source>
</evidence>
<sequence>MTPQRSTPLFIGLFLVALAILLTLGTWQVQRLGWKEDLIATVNERIASAPAPLAEVEQTFARTGDVDYLPTIVEGEFQHVGERHFFATHEGRSGYFIYTPLALDDGRLLLVNRGFVPFELKDPAQRASGQVEGRQTIVGLARDPLDGKPSWIVPDNDLQKNVFYWKDLEAMAATSGVGRREDYLGFFVDANDAANPGGLPVGGVTLINISNNHMQYIITWYGLAFALVCVMAAWLWRRRKP</sequence>
<dbReference type="RefSeq" id="WP_091517723.1">
    <property type="nucleotide sequence ID" value="NZ_FORF01000001.1"/>
</dbReference>
<reference evidence="8" key="1">
    <citation type="submission" date="2016-10" db="EMBL/GenBank/DDBJ databases">
        <authorList>
            <person name="Varghese N."/>
            <person name="Submissions S."/>
        </authorList>
    </citation>
    <scope>NUCLEOTIDE SEQUENCE [LARGE SCALE GENOMIC DNA]</scope>
    <source>
        <strain evidence="8">DSM 21857</strain>
    </source>
</reference>
<dbReference type="PANTHER" id="PTHR23427:SF2">
    <property type="entry name" value="SURFEIT LOCUS PROTEIN 1"/>
    <property type="match status" value="1"/>
</dbReference>
<dbReference type="GO" id="GO:0005886">
    <property type="term" value="C:plasma membrane"/>
    <property type="evidence" value="ECO:0007669"/>
    <property type="project" value="UniProtKB-SubCell"/>
</dbReference>
<dbReference type="CDD" id="cd06662">
    <property type="entry name" value="SURF1"/>
    <property type="match status" value="1"/>
</dbReference>
<dbReference type="PANTHER" id="PTHR23427">
    <property type="entry name" value="SURFEIT LOCUS PROTEIN"/>
    <property type="match status" value="1"/>
</dbReference>
<accession>A0A1I3HP61</accession>
<gene>
    <name evidence="7" type="ORF">SAMN03080618_00290</name>
</gene>
<keyword evidence="3 6" id="KW-0812">Transmembrane</keyword>
<evidence type="ECO:0000313" key="7">
    <source>
        <dbReference type="EMBL" id="SFI37534.1"/>
    </source>
</evidence>
<dbReference type="Proteomes" id="UP000242763">
    <property type="component" value="Unassembled WGS sequence"/>
</dbReference>
<dbReference type="Pfam" id="PF02104">
    <property type="entry name" value="SURF1"/>
    <property type="match status" value="1"/>
</dbReference>
<evidence type="ECO:0000313" key="8">
    <source>
        <dbReference type="Proteomes" id="UP000242763"/>
    </source>
</evidence>
<dbReference type="InterPro" id="IPR002994">
    <property type="entry name" value="Surf1/Shy1"/>
</dbReference>
<dbReference type="InterPro" id="IPR045214">
    <property type="entry name" value="Surf1/Surf4"/>
</dbReference>
<dbReference type="EMBL" id="FORF01000001">
    <property type="protein sequence ID" value="SFI37534.1"/>
    <property type="molecule type" value="Genomic_DNA"/>
</dbReference>
<protein>
    <recommendedName>
        <fullName evidence="6">SURF1-like protein</fullName>
    </recommendedName>
</protein>
<keyword evidence="4 6" id="KW-1133">Transmembrane helix</keyword>
<keyword evidence="6" id="KW-1003">Cell membrane</keyword>
<keyword evidence="8" id="KW-1185">Reference proteome</keyword>
<evidence type="ECO:0000256" key="1">
    <source>
        <dbReference type="ARBA" id="ARBA00004370"/>
    </source>
</evidence>
<evidence type="ECO:0000256" key="4">
    <source>
        <dbReference type="ARBA" id="ARBA00022989"/>
    </source>
</evidence>
<proteinExistence type="inferred from homology"/>
<dbReference type="AlphaFoldDB" id="A0A1I3HP61"/>
<dbReference type="STRING" id="1121003.SAMN03080618_00290"/>
<evidence type="ECO:0000256" key="6">
    <source>
        <dbReference type="RuleBase" id="RU363076"/>
    </source>
</evidence>
<evidence type="ECO:0000256" key="5">
    <source>
        <dbReference type="ARBA" id="ARBA00023136"/>
    </source>
</evidence>